<keyword evidence="6" id="KW-0175">Coiled coil</keyword>
<keyword evidence="3" id="KW-0460">Magnesium</keyword>
<gene>
    <name evidence="5" type="primary">hflX</name>
    <name evidence="8" type="ORF">SAMN05216402_0895</name>
</gene>
<evidence type="ECO:0000256" key="4">
    <source>
        <dbReference type="ARBA" id="ARBA00023134"/>
    </source>
</evidence>
<dbReference type="InterPro" id="IPR032305">
    <property type="entry name" value="GTP-bd_M"/>
</dbReference>
<keyword evidence="9" id="KW-1185">Reference proteome</keyword>
<evidence type="ECO:0000259" key="7">
    <source>
        <dbReference type="PROSITE" id="PS51705"/>
    </source>
</evidence>
<comment type="subcellular location">
    <subcellularLocation>
        <location evidence="5">Cytoplasm</location>
    </subcellularLocation>
    <text evidence="5">May associate with membranes.</text>
</comment>
<dbReference type="EMBL" id="FNKY01000001">
    <property type="protein sequence ID" value="SDQ45005.1"/>
    <property type="molecule type" value="Genomic_DNA"/>
</dbReference>
<reference evidence="8 9" key="1">
    <citation type="submission" date="2016-10" db="EMBL/GenBank/DDBJ databases">
        <authorList>
            <person name="Varghese N."/>
            <person name="Submissions S."/>
        </authorList>
    </citation>
    <scope>NUCLEOTIDE SEQUENCE [LARGE SCALE GENOMIC DNA]</scope>
    <source>
        <strain evidence="8 9">Nl1</strain>
    </source>
</reference>
<dbReference type="InterPro" id="IPR027417">
    <property type="entry name" value="P-loop_NTPase"/>
</dbReference>
<keyword evidence="1" id="KW-0479">Metal-binding</keyword>
<dbReference type="InterPro" id="IPR025121">
    <property type="entry name" value="GTPase_HflX_N"/>
</dbReference>
<feature type="coiled-coil region" evidence="6">
    <location>
        <begin position="168"/>
        <end position="195"/>
    </location>
</feature>
<dbReference type="NCBIfam" id="TIGR03156">
    <property type="entry name" value="GTP_HflX"/>
    <property type="match status" value="1"/>
</dbReference>
<comment type="caution">
    <text evidence="8">The sequence shown here is derived from an EMBL/GenBank/DDBJ whole genome shotgun (WGS) entry which is preliminary data.</text>
</comment>
<dbReference type="InterPro" id="IPR016496">
    <property type="entry name" value="GTPase_HflX"/>
</dbReference>
<protein>
    <recommendedName>
        <fullName evidence="5">GTPase HflX</fullName>
    </recommendedName>
    <alternativeName>
        <fullName evidence="5">GTP-binding protein HflX</fullName>
    </alternativeName>
</protein>
<evidence type="ECO:0000256" key="1">
    <source>
        <dbReference type="ARBA" id="ARBA00022723"/>
    </source>
</evidence>
<dbReference type="Proteomes" id="UP000183471">
    <property type="component" value="Unassembled WGS sequence"/>
</dbReference>
<dbReference type="InterPro" id="IPR030394">
    <property type="entry name" value="G_HFLX_dom"/>
</dbReference>
<feature type="domain" description="Hflx-type G" evidence="7">
    <location>
        <begin position="202"/>
        <end position="371"/>
    </location>
</feature>
<organism evidence="8 9">
    <name type="scientific">Nitrosospira multiformis</name>
    <dbReference type="NCBI Taxonomy" id="1231"/>
    <lineage>
        <taxon>Bacteria</taxon>
        <taxon>Pseudomonadati</taxon>
        <taxon>Pseudomonadota</taxon>
        <taxon>Betaproteobacteria</taxon>
        <taxon>Nitrosomonadales</taxon>
        <taxon>Nitrosomonadaceae</taxon>
        <taxon>Nitrosospira</taxon>
    </lineage>
</organism>
<dbReference type="PIRSF" id="PIRSF006809">
    <property type="entry name" value="GTP-binding_hflX_prd"/>
    <property type="match status" value="1"/>
</dbReference>
<dbReference type="SUPFAM" id="SSF52540">
    <property type="entry name" value="P-loop containing nucleoside triphosphate hydrolases"/>
    <property type="match status" value="1"/>
</dbReference>
<evidence type="ECO:0000313" key="9">
    <source>
        <dbReference type="Proteomes" id="UP000183471"/>
    </source>
</evidence>
<dbReference type="Gene3D" id="3.40.50.11060">
    <property type="entry name" value="GTPase HflX, N-terminal domain"/>
    <property type="match status" value="1"/>
</dbReference>
<dbReference type="NCBIfam" id="TIGR00231">
    <property type="entry name" value="small_GTP"/>
    <property type="match status" value="1"/>
</dbReference>
<dbReference type="Pfam" id="PF01926">
    <property type="entry name" value="MMR_HSR1"/>
    <property type="match status" value="1"/>
</dbReference>
<dbReference type="InterPro" id="IPR042108">
    <property type="entry name" value="GTPase_HflX_N_sf"/>
</dbReference>
<dbReference type="RefSeq" id="WP_074631009.1">
    <property type="nucleotide sequence ID" value="NZ_FNKY01000001.1"/>
</dbReference>
<dbReference type="CDD" id="cd01878">
    <property type="entry name" value="HflX"/>
    <property type="match status" value="1"/>
</dbReference>
<name>A0ABY0T8Q7_9PROT</name>
<dbReference type="PANTHER" id="PTHR10229">
    <property type="entry name" value="GTP-BINDING PROTEIN HFLX"/>
    <property type="match status" value="1"/>
</dbReference>
<dbReference type="HAMAP" id="MF_00900">
    <property type="entry name" value="GTPase_HflX"/>
    <property type="match status" value="1"/>
</dbReference>
<evidence type="ECO:0000256" key="6">
    <source>
        <dbReference type="SAM" id="Coils"/>
    </source>
</evidence>
<dbReference type="PANTHER" id="PTHR10229:SF0">
    <property type="entry name" value="GTP-BINDING PROTEIN 6-RELATED"/>
    <property type="match status" value="1"/>
</dbReference>
<evidence type="ECO:0000256" key="3">
    <source>
        <dbReference type="ARBA" id="ARBA00022842"/>
    </source>
</evidence>
<dbReference type="Pfam" id="PF13167">
    <property type="entry name" value="GTP-bdg_N"/>
    <property type="match status" value="1"/>
</dbReference>
<comment type="similarity">
    <text evidence="5">Belongs to the TRAFAC class OBG-HflX-like GTPase superfamily. HflX GTPase family.</text>
</comment>
<comment type="subunit">
    <text evidence="5">Monomer. Associates with the 50S ribosomal subunit.</text>
</comment>
<dbReference type="Pfam" id="PF16360">
    <property type="entry name" value="GTP-bdg_M"/>
    <property type="match status" value="1"/>
</dbReference>
<accession>A0ABY0T8Q7</accession>
<sequence>MLDRPAGNTSEANAAVLVSLDFNDGDYAENLEELRQLAASDALAIRAVIKGGRSRPDPATFAGSGKVGEITVALEQTGASLVIFNHDLSPAQQRNLERHLGCRVIDRTSLILDIFAQRAKSHEGKLQVELAQLEHLSTRLVRGWTHLERQKGGIGLRGPGETQLETDRRLLGKRVKLLKEKLAKLQHQRELQRRSRQRAQMMSVSIVGYTNAGKSTLFNRLTRAHTYVADQLFATLDATTRKLFIPDHDSLVISDTVGFIRDLPHTLVAAFRATLEETVQADILLHIVDAGSSNRDEQIAEVNKVLKEIGADSIPQILVLNKIDLMSLSAGATGYGRDECGRIMQIRLSAKTGEGVEFIKLALSEAMQRRILQRCEGSSETGSLIGGYAALNYSIE</sequence>
<dbReference type="InterPro" id="IPR006073">
    <property type="entry name" value="GTP-bd"/>
</dbReference>
<dbReference type="InterPro" id="IPR005225">
    <property type="entry name" value="Small_GTP-bd"/>
</dbReference>
<dbReference type="Gene3D" id="3.40.50.300">
    <property type="entry name" value="P-loop containing nucleotide triphosphate hydrolases"/>
    <property type="match status" value="1"/>
</dbReference>
<evidence type="ECO:0000256" key="2">
    <source>
        <dbReference type="ARBA" id="ARBA00022741"/>
    </source>
</evidence>
<dbReference type="PROSITE" id="PS51705">
    <property type="entry name" value="G_HFLX"/>
    <property type="match status" value="1"/>
</dbReference>
<proteinExistence type="inferred from homology"/>
<keyword evidence="4 5" id="KW-0342">GTP-binding</keyword>
<evidence type="ECO:0000313" key="8">
    <source>
        <dbReference type="EMBL" id="SDQ45005.1"/>
    </source>
</evidence>
<keyword evidence="2 5" id="KW-0547">Nucleotide-binding</keyword>
<evidence type="ECO:0000256" key="5">
    <source>
        <dbReference type="HAMAP-Rule" id="MF_00900"/>
    </source>
</evidence>
<dbReference type="Gene3D" id="6.10.250.2860">
    <property type="match status" value="1"/>
</dbReference>
<dbReference type="NCBIfam" id="NF008280">
    <property type="entry name" value="PRK11058.1"/>
    <property type="match status" value="1"/>
</dbReference>
<dbReference type="PRINTS" id="PR00326">
    <property type="entry name" value="GTP1OBG"/>
</dbReference>
<keyword evidence="5" id="KW-0963">Cytoplasm</keyword>
<comment type="function">
    <text evidence="5">GTPase that associates with the 50S ribosomal subunit and may have a role during protein synthesis or ribosome biogenesis.</text>
</comment>